<proteinExistence type="predicted"/>
<evidence type="ECO:0000313" key="1">
    <source>
        <dbReference type="EMBL" id="MBI6882587.1"/>
    </source>
</evidence>
<gene>
    <name evidence="1" type="ORF">JEU22_01565</name>
</gene>
<protein>
    <submittedName>
        <fullName evidence="1">Uncharacterized protein</fullName>
    </submittedName>
</protein>
<organism evidence="1 2">
    <name type="scientific">Pseudomonas putida</name>
    <name type="common">Arthrobacter siderocapsulatus</name>
    <dbReference type="NCBI Taxonomy" id="303"/>
    <lineage>
        <taxon>Bacteria</taxon>
        <taxon>Pseudomonadati</taxon>
        <taxon>Pseudomonadota</taxon>
        <taxon>Gammaproteobacteria</taxon>
        <taxon>Pseudomonadales</taxon>
        <taxon>Pseudomonadaceae</taxon>
        <taxon>Pseudomonas</taxon>
    </lineage>
</organism>
<evidence type="ECO:0000313" key="2">
    <source>
        <dbReference type="Proteomes" id="UP000637061"/>
    </source>
</evidence>
<comment type="caution">
    <text evidence="1">The sequence shown here is derived from an EMBL/GenBank/DDBJ whole genome shotgun (WGS) entry which is preliminary data.</text>
</comment>
<dbReference type="AlphaFoldDB" id="A0A8I1EC16"/>
<dbReference type="EMBL" id="JAEHTE010000001">
    <property type="protein sequence ID" value="MBI6882587.1"/>
    <property type="molecule type" value="Genomic_DNA"/>
</dbReference>
<reference evidence="1" key="1">
    <citation type="submission" date="2020-12" db="EMBL/GenBank/DDBJ databases">
        <title>Enhanced detection system for hospital associated transmission using whole genome sequencing surveillance.</title>
        <authorList>
            <person name="Harrison L.H."/>
            <person name="Van Tyne D."/>
            <person name="Marsh J.W."/>
            <person name="Griffith M.P."/>
            <person name="Snyder D.J."/>
            <person name="Cooper V.S."/>
            <person name="Mustapha M."/>
        </authorList>
    </citation>
    <scope>NUCLEOTIDE SEQUENCE</scope>
    <source>
        <strain evidence="1">PSB00042</strain>
    </source>
</reference>
<name>A0A8I1EC16_PSEPU</name>
<sequence>MSGTAGKTFQIWHGSRRWDGVPEIRPAKKGRAESGTGIYGSTHFETCQGYAKGGGKVQLLTIQQTRILEKSCIPLDTALDFVRRNISRSQQKSFIEDCENVAERQQDRILTHNDPIGQLKAGDLWFPAEALRNLMVNAELSSGTKGLALTHFLAEQGIGLSTERGGMRSNEAWTVIYDPRLIVSWEGHTYESALEVGHVLPSPDAHSIEPVEYIRAARRSYTYDLDM</sequence>
<accession>A0A8I1EC16</accession>
<dbReference type="RefSeq" id="WP_198746200.1">
    <property type="nucleotide sequence ID" value="NZ_JAEHTE010000001.1"/>
</dbReference>
<dbReference type="Proteomes" id="UP000637061">
    <property type="component" value="Unassembled WGS sequence"/>
</dbReference>